<reference evidence="2 3" key="1">
    <citation type="journal article" date="2011" name="J. Bacteriol.">
        <title>Complete genome of the cellulolytic ruminal bacterium Ruminococcus albus 7.</title>
        <authorList>
            <person name="Suen G."/>
            <person name="Stevenson D.M."/>
            <person name="Bruce D.C."/>
            <person name="Chertkov O."/>
            <person name="Copeland A."/>
            <person name="Cheng J.F."/>
            <person name="Detter C."/>
            <person name="Detter J.C."/>
            <person name="Goodwin L.A."/>
            <person name="Han C.S."/>
            <person name="Hauser L.J."/>
            <person name="Ivanova N.N."/>
            <person name="Kyrpides N.C."/>
            <person name="Land M.L."/>
            <person name="Lapidus A."/>
            <person name="Lucas S."/>
            <person name="Ovchinnikova G."/>
            <person name="Pitluck S."/>
            <person name="Tapia R."/>
            <person name="Woyke T."/>
            <person name="Boyum J."/>
            <person name="Mead D."/>
            <person name="Weimer P.J."/>
        </authorList>
    </citation>
    <scope>NUCLEOTIDE SEQUENCE [LARGE SCALE GENOMIC DNA]</scope>
    <source>
        <strain evidence="3">ATCC 27210 / DSM 20455 / JCM 14654 / NCDO 2250 / 7</strain>
    </source>
</reference>
<dbReference type="KEGG" id="ral:Rumal_2508"/>
<dbReference type="InterPro" id="IPR025048">
    <property type="entry name" value="DUF3987"/>
</dbReference>
<dbReference type="Proteomes" id="UP000006919">
    <property type="component" value="Chromosome"/>
</dbReference>
<evidence type="ECO:0000313" key="3">
    <source>
        <dbReference type="Proteomes" id="UP000006919"/>
    </source>
</evidence>
<dbReference type="Pfam" id="PF13148">
    <property type="entry name" value="DUF3987"/>
    <property type="match status" value="1"/>
</dbReference>
<dbReference type="AlphaFoldDB" id="E6UEY9"/>
<dbReference type="EMBL" id="CP002403">
    <property type="protein sequence ID" value="ADU22988.1"/>
    <property type="molecule type" value="Genomic_DNA"/>
</dbReference>
<dbReference type="STRING" id="697329.Rumal_2508"/>
<organism evidence="2 3">
    <name type="scientific">Ruminococcus albus (strain ATCC 27210 / DSM 20455 / JCM 14654 / NCDO 2250 / 7)</name>
    <dbReference type="NCBI Taxonomy" id="697329"/>
    <lineage>
        <taxon>Bacteria</taxon>
        <taxon>Bacillati</taxon>
        <taxon>Bacillota</taxon>
        <taxon>Clostridia</taxon>
        <taxon>Eubacteriales</taxon>
        <taxon>Oscillospiraceae</taxon>
        <taxon>Ruminococcus</taxon>
    </lineage>
</organism>
<sequence length="544" mass="61883">MRILLRKYAMHAQALRKKCYNVHVRCERHLTAEQHDDVDRYTHKSAFIDHIRKDDDNSLDNVTQWAKPTPLRPDGTNLLPFPVNALPPIIGDMAQAIATTTSTDVAMAGTSILSAVSYCFSGVYRMSAKRDHTEPLVLDTLTIAEPSFKKSPVMSLIKRPYIQFAHDWNENNKQDIFQSQAERKLLLSKLEALEKKKDVTAEEIAKLQTEISNIPASNFRRIAVDDVTPESLVNLLEENGTLLMISDEAGMLGNFSGRYSNNVPNLDLLLKSWNGETYISDRATRASIVLKKPYMSICLACQPYVFDGMINNPVFRGSGLIARFMYCFPVSNIGSRKYDTQAVPEQVAENYKNLVYKLLGAKFTYHDEKELYLHFDAKAYGEFVDYYNNFIEPHLVTDMAFCKDWGGKYHGELLRLCGIIHCIKCALNGVNPVENRVTLDTFCNAVEIGEYFREQAIYAYSLGDVDLGTIKAERVLNKIRSKHITNIRQNDLYKLCRCTLFKNAADFAETMDMLEEYNYLRREKVQGANGNNKSGVMVFINPNI</sequence>
<evidence type="ECO:0000313" key="2">
    <source>
        <dbReference type="EMBL" id="ADU22988.1"/>
    </source>
</evidence>
<evidence type="ECO:0000256" key="1">
    <source>
        <dbReference type="SAM" id="Coils"/>
    </source>
</evidence>
<protein>
    <recommendedName>
        <fullName evidence="4">DUF3987 domain-containing protein</fullName>
    </recommendedName>
</protein>
<keyword evidence="1" id="KW-0175">Coiled coil</keyword>
<evidence type="ECO:0008006" key="4">
    <source>
        <dbReference type="Google" id="ProtNLM"/>
    </source>
</evidence>
<feature type="coiled-coil region" evidence="1">
    <location>
        <begin position="176"/>
        <end position="210"/>
    </location>
</feature>
<dbReference type="eggNOG" id="COG0305">
    <property type="taxonomic scope" value="Bacteria"/>
</dbReference>
<accession>E6UEY9</accession>
<dbReference type="HOGENOM" id="CLU_020866_3_0_9"/>
<proteinExistence type="predicted"/>
<name>E6UEY9_RUMA7</name>
<gene>
    <name evidence="2" type="ordered locus">Rumal_2508</name>
</gene>